<gene>
    <name evidence="1" type="ORF">Pyn_38229</name>
</gene>
<evidence type="ECO:0000313" key="2">
    <source>
        <dbReference type="Proteomes" id="UP000250321"/>
    </source>
</evidence>
<dbReference type="InterPro" id="IPR011989">
    <property type="entry name" value="ARM-like"/>
</dbReference>
<name>A0A314ZWL7_PRUYE</name>
<protein>
    <submittedName>
        <fullName evidence="1">Exportin-2</fullName>
    </submittedName>
</protein>
<dbReference type="EMBL" id="PJQY01000006">
    <property type="protein sequence ID" value="PQQ21678.1"/>
    <property type="molecule type" value="Genomic_DNA"/>
</dbReference>
<dbReference type="OrthoDB" id="10556422at2759"/>
<proteinExistence type="predicted"/>
<evidence type="ECO:0000313" key="1">
    <source>
        <dbReference type="EMBL" id="PQQ21678.1"/>
    </source>
</evidence>
<comment type="caution">
    <text evidence="1">The sequence shown here is derived from an EMBL/GenBank/DDBJ whole genome shotgun (WGS) entry which is preliminary data.</text>
</comment>
<reference evidence="1 2" key="1">
    <citation type="submission" date="2018-02" db="EMBL/GenBank/DDBJ databases">
        <title>Draft genome of wild Prunus yedoensis var. nudiflora.</title>
        <authorList>
            <person name="Baek S."/>
            <person name="Kim J.-H."/>
            <person name="Choi K."/>
            <person name="Kim G.-B."/>
            <person name="Cho A."/>
            <person name="Jang H."/>
            <person name="Shin C.-H."/>
            <person name="Yu H.-J."/>
            <person name="Mun J.-H."/>
        </authorList>
    </citation>
    <scope>NUCLEOTIDE SEQUENCE [LARGE SCALE GENOMIC DNA]</scope>
    <source>
        <strain evidence="2">cv. Jeju island</strain>
        <tissue evidence="1">Leaf</tissue>
    </source>
</reference>
<dbReference type="Proteomes" id="UP000250321">
    <property type="component" value="Unassembled WGS sequence"/>
</dbReference>
<dbReference type="AlphaFoldDB" id="A0A314ZWL7"/>
<keyword evidence="2" id="KW-1185">Reference proteome</keyword>
<organism evidence="1 2">
    <name type="scientific">Prunus yedoensis var. nudiflora</name>
    <dbReference type="NCBI Taxonomy" id="2094558"/>
    <lineage>
        <taxon>Eukaryota</taxon>
        <taxon>Viridiplantae</taxon>
        <taxon>Streptophyta</taxon>
        <taxon>Embryophyta</taxon>
        <taxon>Tracheophyta</taxon>
        <taxon>Spermatophyta</taxon>
        <taxon>Magnoliopsida</taxon>
        <taxon>eudicotyledons</taxon>
        <taxon>Gunneridae</taxon>
        <taxon>Pentapetalae</taxon>
        <taxon>rosids</taxon>
        <taxon>fabids</taxon>
        <taxon>Rosales</taxon>
        <taxon>Rosaceae</taxon>
        <taxon>Amygdaloideae</taxon>
        <taxon>Amygdaleae</taxon>
        <taxon>Prunus</taxon>
    </lineage>
</organism>
<dbReference type="STRING" id="2094558.A0A314ZWL7"/>
<accession>A0A314ZWL7</accession>
<dbReference type="Gene3D" id="1.25.10.10">
    <property type="entry name" value="Leucine-rich Repeat Variant"/>
    <property type="match status" value="1"/>
</dbReference>
<sequence length="105" mass="11551">MSISTVLVSVSSGGSLLVSSECSTSNNLEWNVKDLHSLGLDLLGTLSQEPESRRQVEASLSEASQHPNYTLALFDIVAQPVHDEKIRHTASFNFIHQLKVTLFKN</sequence>